<gene>
    <name evidence="1" type="ORF">VL20_4828</name>
</gene>
<dbReference type="PATRIC" id="fig|1638788.3.peg.4870"/>
<organism evidence="1 2">
    <name type="scientific">Microcystis panniformis FACHB-1757</name>
    <dbReference type="NCBI Taxonomy" id="1638788"/>
    <lineage>
        <taxon>Bacteria</taxon>
        <taxon>Bacillati</taxon>
        <taxon>Cyanobacteriota</taxon>
        <taxon>Cyanophyceae</taxon>
        <taxon>Oscillatoriophycideae</taxon>
        <taxon>Chroococcales</taxon>
        <taxon>Microcystaceae</taxon>
        <taxon>Microcystis</taxon>
    </lineage>
</organism>
<dbReference type="Proteomes" id="UP000068167">
    <property type="component" value="Chromosome"/>
</dbReference>
<proteinExistence type="predicted"/>
<protein>
    <submittedName>
        <fullName evidence="1">Uncharacterized protein</fullName>
    </submittedName>
</protein>
<evidence type="ECO:0000313" key="1">
    <source>
        <dbReference type="EMBL" id="AKV69713.1"/>
    </source>
</evidence>
<keyword evidence="2" id="KW-1185">Reference proteome</keyword>
<accession>A0A0K1S6R9</accession>
<reference evidence="1 2" key="1">
    <citation type="journal article" date="2016" name="Stand. Genomic Sci.">
        <title>Complete genome sequence and genomic characterization of Microcystis panniformis FACHB 1757 by third-generation sequencing.</title>
        <authorList>
            <person name="Zhang J.Y."/>
            <person name="Guan R."/>
            <person name="Zhang H.J."/>
            <person name="Li H."/>
            <person name="Xiao P."/>
            <person name="Yu G.L."/>
            <person name="Du L."/>
            <person name="Cao D.M."/>
            <person name="Zhu B.C."/>
            <person name="Li R.H."/>
            <person name="Lu Z.H."/>
        </authorList>
    </citation>
    <scope>NUCLEOTIDE SEQUENCE [LARGE SCALE GENOMIC DNA]</scope>
    <source>
        <strain evidence="1 2">FACHB-1757</strain>
    </source>
</reference>
<dbReference type="KEGG" id="mpk:VL20_4828"/>
<dbReference type="AlphaFoldDB" id="A0A0K1S6R9"/>
<sequence length="42" mass="5014">MVKKTKLKFAVTHHLCHQGRLLRARYQKPLKKREETRVSSPL</sequence>
<dbReference type="EMBL" id="CP011339">
    <property type="protein sequence ID" value="AKV69713.1"/>
    <property type="molecule type" value="Genomic_DNA"/>
</dbReference>
<evidence type="ECO:0000313" key="2">
    <source>
        <dbReference type="Proteomes" id="UP000068167"/>
    </source>
</evidence>
<name>A0A0K1S6R9_9CHRO</name>